<proteinExistence type="inferred from homology"/>
<evidence type="ECO:0000256" key="10">
    <source>
        <dbReference type="ARBA" id="ARBA00022989"/>
    </source>
</evidence>
<dbReference type="GO" id="GO:0033627">
    <property type="term" value="P:cell adhesion mediated by integrin"/>
    <property type="evidence" value="ECO:0007669"/>
    <property type="project" value="TreeGrafter"/>
</dbReference>
<keyword evidence="10" id="KW-1133">Transmembrane helix</keyword>
<dbReference type="GO" id="GO:0007229">
    <property type="term" value="P:integrin-mediated signaling pathway"/>
    <property type="evidence" value="ECO:0007669"/>
    <property type="project" value="UniProtKB-KW"/>
</dbReference>
<dbReference type="InterPro" id="IPR013517">
    <property type="entry name" value="FG-GAP"/>
</dbReference>
<evidence type="ECO:0000256" key="17">
    <source>
        <dbReference type="RuleBase" id="RU003762"/>
    </source>
</evidence>
<evidence type="ECO:0000256" key="7">
    <source>
        <dbReference type="ARBA" id="ARBA00022837"/>
    </source>
</evidence>
<feature type="domain" description="VWFA" evidence="18">
    <location>
        <begin position="150"/>
        <end position="332"/>
    </location>
</feature>
<evidence type="ECO:0000313" key="19">
    <source>
        <dbReference type="Ensembl" id="ENSRBIP00000040685.1"/>
    </source>
</evidence>
<evidence type="ECO:0000256" key="1">
    <source>
        <dbReference type="ARBA" id="ARBA00004479"/>
    </source>
</evidence>
<dbReference type="Gene3D" id="2.60.40.1530">
    <property type="entry name" value="ntegrin, alpha v. Chain A, domain 4"/>
    <property type="match status" value="1"/>
</dbReference>
<dbReference type="FunFam" id="2.60.40.1460:FF:000001">
    <property type="entry name" value="Integrin, alpha V"/>
    <property type="match status" value="1"/>
</dbReference>
<dbReference type="GO" id="GO:0005178">
    <property type="term" value="F:integrin binding"/>
    <property type="evidence" value="ECO:0007669"/>
    <property type="project" value="TreeGrafter"/>
</dbReference>
<dbReference type="InterPro" id="IPR013519">
    <property type="entry name" value="Int_alpha_beta-p"/>
</dbReference>
<dbReference type="GO" id="GO:0009897">
    <property type="term" value="C:external side of plasma membrane"/>
    <property type="evidence" value="ECO:0007669"/>
    <property type="project" value="TreeGrafter"/>
</dbReference>
<dbReference type="InterPro" id="IPR048285">
    <property type="entry name" value="Integrin_alpha_Ig-like_2"/>
</dbReference>
<dbReference type="PRINTS" id="PR00453">
    <property type="entry name" value="VWFADOMAIN"/>
</dbReference>
<dbReference type="STRING" id="61621.ENSRBIP00000040685"/>
<evidence type="ECO:0000313" key="20">
    <source>
        <dbReference type="Proteomes" id="UP000233180"/>
    </source>
</evidence>
<dbReference type="SUPFAM" id="SSF69179">
    <property type="entry name" value="Integrin domains"/>
    <property type="match status" value="3"/>
</dbReference>
<evidence type="ECO:0000256" key="2">
    <source>
        <dbReference type="ARBA" id="ARBA00008054"/>
    </source>
</evidence>
<keyword evidence="6" id="KW-0677">Repeat</keyword>
<dbReference type="GO" id="GO:0046872">
    <property type="term" value="F:metal ion binding"/>
    <property type="evidence" value="ECO:0007669"/>
    <property type="project" value="UniProtKB-KW"/>
</dbReference>
<dbReference type="Pfam" id="PF21520">
    <property type="entry name" value="ITGAX-like_Ig_3"/>
    <property type="match status" value="1"/>
</dbReference>
<dbReference type="PROSITE" id="PS51470">
    <property type="entry name" value="FG_GAP"/>
    <property type="match status" value="5"/>
</dbReference>
<dbReference type="InterPro" id="IPR036465">
    <property type="entry name" value="vWFA_dom_sf"/>
</dbReference>
<dbReference type="SMART" id="SM00327">
    <property type="entry name" value="VWA"/>
    <property type="match status" value="1"/>
</dbReference>
<dbReference type="InterPro" id="IPR000413">
    <property type="entry name" value="Integrin_alpha"/>
</dbReference>
<feature type="repeat" description="FG-GAP" evidence="16">
    <location>
        <begin position="591"/>
        <end position="651"/>
    </location>
</feature>
<dbReference type="AlphaFoldDB" id="A0A2K6MY30"/>
<dbReference type="PANTHER" id="PTHR23220:SF132">
    <property type="entry name" value="INTEGRIN ALPHA-D"/>
    <property type="match status" value="1"/>
</dbReference>
<dbReference type="PANTHER" id="PTHR23220">
    <property type="entry name" value="INTEGRIN ALPHA"/>
    <property type="match status" value="1"/>
</dbReference>
<feature type="repeat" description="FG-GAP" evidence="16">
    <location>
        <begin position="19"/>
        <end position="76"/>
    </location>
</feature>
<dbReference type="FunFam" id="3.40.50.410:FF:000067">
    <property type="entry name" value="Integrin alpha M"/>
    <property type="match status" value="1"/>
</dbReference>
<dbReference type="InterPro" id="IPR028994">
    <property type="entry name" value="Integrin_alpha_N"/>
</dbReference>
<evidence type="ECO:0000256" key="13">
    <source>
        <dbReference type="ARBA" id="ARBA00023157"/>
    </source>
</evidence>
<evidence type="ECO:0000256" key="8">
    <source>
        <dbReference type="ARBA" id="ARBA00022842"/>
    </source>
</evidence>
<dbReference type="SUPFAM" id="SSF69318">
    <property type="entry name" value="Integrin alpha N-terminal domain"/>
    <property type="match status" value="1"/>
</dbReference>
<dbReference type="Gene3D" id="3.40.50.410">
    <property type="entry name" value="von Willebrand factor, type A domain"/>
    <property type="match status" value="1"/>
</dbReference>
<keyword evidence="9 17" id="KW-0130">Cell adhesion</keyword>
<protein>
    <submittedName>
        <fullName evidence="19">Integrin subunit alpha D</fullName>
    </submittedName>
</protein>
<feature type="repeat" description="FG-GAP" evidence="16">
    <location>
        <begin position="466"/>
        <end position="525"/>
    </location>
</feature>
<dbReference type="SMART" id="SM00191">
    <property type="entry name" value="Int_alpha"/>
    <property type="match status" value="5"/>
</dbReference>
<keyword evidence="13" id="KW-1015">Disulfide bond</keyword>
<evidence type="ECO:0000256" key="9">
    <source>
        <dbReference type="ARBA" id="ARBA00022889"/>
    </source>
</evidence>
<dbReference type="Gene3D" id="2.60.40.1510">
    <property type="entry name" value="ntegrin, alpha v. Chain A, domain 3"/>
    <property type="match status" value="1"/>
</dbReference>
<dbReference type="Ensembl" id="ENSRBIT00000064719.1">
    <property type="protein sequence ID" value="ENSRBIP00000040685.1"/>
    <property type="gene ID" value="ENSRBIG00000043747.1"/>
</dbReference>
<reference evidence="19" key="2">
    <citation type="submission" date="2025-08" db="UniProtKB">
        <authorList>
            <consortium name="Ensembl"/>
        </authorList>
    </citation>
    <scope>IDENTIFICATION</scope>
</reference>
<keyword evidence="8" id="KW-0460">Magnesium</keyword>
<keyword evidence="15" id="KW-0325">Glycoprotein</keyword>
<evidence type="ECO:0000256" key="5">
    <source>
        <dbReference type="ARBA" id="ARBA00022729"/>
    </source>
</evidence>
<evidence type="ECO:0000256" key="12">
    <source>
        <dbReference type="ARBA" id="ARBA00023136"/>
    </source>
</evidence>
<keyword evidence="14 17" id="KW-0675">Receptor</keyword>
<feature type="chain" id="PRO_5014210578" evidence="17">
    <location>
        <begin position="18"/>
        <end position="1201"/>
    </location>
</feature>
<dbReference type="PRINTS" id="PR01185">
    <property type="entry name" value="INTEGRINA"/>
</dbReference>
<dbReference type="GO" id="GO:0007160">
    <property type="term" value="P:cell-matrix adhesion"/>
    <property type="evidence" value="ECO:0007669"/>
    <property type="project" value="TreeGrafter"/>
</dbReference>
<comment type="similarity">
    <text evidence="2 17">Belongs to the integrin alpha chain family.</text>
</comment>
<comment type="subcellular location">
    <subcellularLocation>
        <location evidence="1 17">Membrane</location>
        <topology evidence="1 17">Single-pass type I membrane protein</topology>
    </subcellularLocation>
</comment>
<keyword evidence="3" id="KW-0812">Transmembrane</keyword>
<feature type="repeat" description="FG-GAP" evidence="16">
    <location>
        <begin position="528"/>
        <end position="586"/>
    </location>
</feature>
<evidence type="ECO:0000256" key="4">
    <source>
        <dbReference type="ARBA" id="ARBA00022723"/>
    </source>
</evidence>
<gene>
    <name evidence="19" type="primary">ITGAD</name>
</gene>
<dbReference type="FunFam" id="2.60.40.1530:FF:000003">
    <property type="entry name" value="Integrin alpha M"/>
    <property type="match status" value="1"/>
</dbReference>
<dbReference type="InterPro" id="IPR048633">
    <property type="entry name" value="ITGAX-like_Ig_3"/>
</dbReference>
<organism evidence="19 20">
    <name type="scientific">Rhinopithecus bieti</name>
    <name type="common">Black snub-nosed monkey</name>
    <name type="synonym">Pygathrix bieti</name>
    <dbReference type="NCBI Taxonomy" id="61621"/>
    <lineage>
        <taxon>Eukaryota</taxon>
        <taxon>Metazoa</taxon>
        <taxon>Chordata</taxon>
        <taxon>Craniata</taxon>
        <taxon>Vertebrata</taxon>
        <taxon>Euteleostomi</taxon>
        <taxon>Mammalia</taxon>
        <taxon>Eutheria</taxon>
        <taxon>Euarchontoglires</taxon>
        <taxon>Primates</taxon>
        <taxon>Haplorrhini</taxon>
        <taxon>Catarrhini</taxon>
        <taxon>Cercopithecidae</taxon>
        <taxon>Colobinae</taxon>
        <taxon>Rhinopithecus</taxon>
    </lineage>
</organism>
<keyword evidence="11 17" id="KW-0401">Integrin</keyword>
<dbReference type="GeneTree" id="ENSGT00940000160953"/>
<dbReference type="Pfam" id="PF00092">
    <property type="entry name" value="VWA"/>
    <property type="match status" value="1"/>
</dbReference>
<keyword evidence="20" id="KW-1185">Reference proteome</keyword>
<dbReference type="Pfam" id="PF01839">
    <property type="entry name" value="FG-GAP"/>
    <property type="match status" value="2"/>
</dbReference>
<dbReference type="SUPFAM" id="SSF53300">
    <property type="entry name" value="vWA-like"/>
    <property type="match status" value="1"/>
</dbReference>
<dbReference type="Pfam" id="PF20805">
    <property type="entry name" value="Integrin_A_Ig_2"/>
    <property type="match status" value="1"/>
</dbReference>
<evidence type="ECO:0000259" key="18">
    <source>
        <dbReference type="PROSITE" id="PS50234"/>
    </source>
</evidence>
<reference evidence="19" key="3">
    <citation type="submission" date="2025-09" db="UniProtKB">
        <authorList>
            <consortium name="Ensembl"/>
        </authorList>
    </citation>
    <scope>IDENTIFICATION</scope>
</reference>
<dbReference type="Pfam" id="PF08441">
    <property type="entry name" value="Integrin_A_Ig_1"/>
    <property type="match status" value="1"/>
</dbReference>
<dbReference type="Gene3D" id="2.130.10.130">
    <property type="entry name" value="Integrin alpha, N-terminal"/>
    <property type="match status" value="1"/>
</dbReference>
<evidence type="ECO:0000256" key="15">
    <source>
        <dbReference type="ARBA" id="ARBA00023180"/>
    </source>
</evidence>
<keyword evidence="5 17" id="KW-0732">Signal</keyword>
<dbReference type="Gene3D" id="2.60.40.1460">
    <property type="entry name" value="Integrin domains. Chain A, domain 2"/>
    <property type="match status" value="1"/>
</dbReference>
<evidence type="ECO:0000256" key="14">
    <source>
        <dbReference type="ARBA" id="ARBA00023170"/>
    </source>
</evidence>
<dbReference type="GO" id="GO:0034113">
    <property type="term" value="P:heterotypic cell-cell adhesion"/>
    <property type="evidence" value="ECO:0007669"/>
    <property type="project" value="Ensembl"/>
</dbReference>
<keyword evidence="12" id="KW-0472">Membrane</keyword>
<dbReference type="PROSITE" id="PS50234">
    <property type="entry name" value="VWFA"/>
    <property type="match status" value="1"/>
</dbReference>
<name>A0A2K6MY30_RHIBE</name>
<evidence type="ECO:0000256" key="3">
    <source>
        <dbReference type="ARBA" id="ARBA00022692"/>
    </source>
</evidence>
<evidence type="ECO:0000256" key="16">
    <source>
        <dbReference type="PROSITE-ProRule" id="PRU00803"/>
    </source>
</evidence>
<dbReference type="InterPro" id="IPR002035">
    <property type="entry name" value="VWF_A"/>
</dbReference>
<reference evidence="19 20" key="1">
    <citation type="submission" date="2016-06" db="EMBL/GenBank/DDBJ databases">
        <title>Genome of Rhinopithecus bieti.</title>
        <authorList>
            <person name="Wu"/>
            <person name="C.-I. and Zhang"/>
            <person name="Y."/>
        </authorList>
    </citation>
    <scope>NUCLEOTIDE SEQUENCE</scope>
</reference>
<evidence type="ECO:0000256" key="6">
    <source>
        <dbReference type="ARBA" id="ARBA00022737"/>
    </source>
</evidence>
<dbReference type="InterPro" id="IPR032695">
    <property type="entry name" value="Integrin_dom_sf"/>
</dbReference>
<keyword evidence="4" id="KW-0479">Metal-binding</keyword>
<accession>A0A2K6MY30</accession>
<keyword evidence="7" id="KW-0106">Calcium</keyword>
<feature type="repeat" description="FG-GAP" evidence="16">
    <location>
        <begin position="339"/>
        <end position="390"/>
    </location>
</feature>
<dbReference type="InterPro" id="IPR013649">
    <property type="entry name" value="Integrin_alpha_Ig-like_1"/>
</dbReference>
<dbReference type="GO" id="GO:0008305">
    <property type="term" value="C:integrin complex"/>
    <property type="evidence" value="ECO:0007669"/>
    <property type="project" value="InterPro"/>
</dbReference>
<dbReference type="Proteomes" id="UP000233180">
    <property type="component" value="Unassembled WGS sequence"/>
</dbReference>
<feature type="signal peptide" evidence="17">
    <location>
        <begin position="1"/>
        <end position="17"/>
    </location>
</feature>
<evidence type="ECO:0000256" key="11">
    <source>
        <dbReference type="ARBA" id="ARBA00023037"/>
    </source>
</evidence>
<dbReference type="OMA" id="EHRYHVN"/>
<dbReference type="CDD" id="cd01469">
    <property type="entry name" value="vWA_integrins_alpha_subunit"/>
    <property type="match status" value="1"/>
</dbReference>
<sequence>MTFSTMLLLSVLASFHGFNLDVEEPTIFQEDAGGFGQSVVQFGGSRLVVGAPLEVVAANQMGWLYDCTAATGVCQPIPLHIHPEAVNMSLGLTLAASTNRSWLLACGPTLDRVCGENSYSKGSCLLLGSHWEIIQTVPDTLPECPHQEMDIVFLIDGSGSINQNDFNQMKGFVQAVMEQFESTDTLFALMQYSNLLKIHFTFTQFRTSWSQQSLVDPIVQLKGLTFTATGILQVVTQLFHHKNGARKSAKKILIVITDGQKYKDPLEYRDVIPQAEKAGIIRYAIGVGHAFQEPTARQELNTIGSAPPQDHVFKVDNFAALGSIQKQLQEKIYAVEGTQSRASSSFQHEMSQEGFSAALTMDGLVLGAVGSFSWSGGAFLYSPNMSPTFINMSQENVDMRDSYLGYSTELALWKGVQSLVLGAPRYQHTGKAAIFTQVSRQWRLKAEVTGTQVGRWGPWLGPGDRQHDPGSAPQIGSYFGASLCSVDVDGDGSTDLILIGAPHYYEQTRGGQVSMCPLPRGRVQWQCEAVLCGEHGHPWDCFGAALTVLGDVNGDKLSDVATGAPEEQENRGAVYLFHGASESSISPSHSQRIAGSQLSPRLQYFGQVLSGGQDLTQDGLMDLAVGARGQVLLLRSLPVLKVGVTMRFSPGEVAKAVYWCWEEGPSALEAGDATICLTIQKSSLDQLGDVQSSVRFDLALDPGRLTSRAIFDETKNPTLTRRKTLGLGVHCETLKLLLKDCVEDVVSLIILHLNFSLVREPIPSPQNLYPVLAMGSQDLFTASLPFEKNCGQDSLCEGDLGVTLSFSGLKILTVGSSLELNVIVTVWNAGEDSYGTVVSLYYPAGLSHRRVLGAQKQPHQSALRLACETVPTEDEGLRSSRLLPYKSPSLSSLVPIRPSLHHALPFIPILSFSFHQGTFIVTFDVSSKATLGDRMLMRASASRWNNKASSSKATFQLELPVKYAVYTVISRQEESTKYFNFATSDEKKMKEAEHRYRVNNLSQRDLSISINFWVPVLLNGVALWDVVVEAPSQSLPCVSERKPPQHSDFLTQISRSPVLDCSIAGCLQFRCDIPSFSVQEELDFTLKGKLSFGWVHQTSQKKVSVVSVAEITFDTSVYSQLLGQEAFMRAQMEMVLEEYKVYNAIPIIMGSSFSLLLLRLECNGLGFFKRHYKEMLENKPEDTATFSGEGFSCGAPNMPLS</sequence>